<dbReference type="CDD" id="cd03215">
    <property type="entry name" value="ABC_Carb_Monos_II"/>
    <property type="match status" value="1"/>
</dbReference>
<comment type="subcellular location">
    <subcellularLocation>
        <location evidence="1">Cell membrane</location>
        <topology evidence="1">Peripheral membrane protein</topology>
    </subcellularLocation>
</comment>
<keyword evidence="7" id="KW-0067">ATP-binding</keyword>
<proteinExistence type="predicted"/>
<keyword evidence="5" id="KW-0677">Repeat</keyword>
<keyword evidence="3" id="KW-1003">Cell membrane</keyword>
<name>E1RC98_SEDSS</name>
<dbReference type="EMBL" id="CP002116">
    <property type="protein sequence ID" value="ADK79978.1"/>
    <property type="molecule type" value="Genomic_DNA"/>
</dbReference>
<dbReference type="HOGENOM" id="CLU_000604_92_0_12"/>
<dbReference type="CDD" id="cd03216">
    <property type="entry name" value="ABC_Carb_Monos_I"/>
    <property type="match status" value="1"/>
</dbReference>
<dbReference type="FunFam" id="3.40.50.300:FF:000127">
    <property type="entry name" value="Ribose import ATP-binding protein RbsA"/>
    <property type="match status" value="1"/>
</dbReference>
<dbReference type="SUPFAM" id="SSF52540">
    <property type="entry name" value="P-loop containing nucleoside triphosphate hydrolases"/>
    <property type="match status" value="2"/>
</dbReference>
<reference evidence="11 12" key="1">
    <citation type="journal article" date="2010" name="Stand. Genomic Sci.">
        <title>Complete genome sequence of Spirochaeta smaragdinae type strain (SEBR 4228).</title>
        <authorList>
            <person name="Mavromatis K."/>
            <person name="Yasawong M."/>
            <person name="Chertkov O."/>
            <person name="Lapidus A."/>
            <person name="Lucas S."/>
            <person name="Nolan M."/>
            <person name="Del Rio T.G."/>
            <person name="Tice H."/>
            <person name="Cheng J.F."/>
            <person name="Pitluck S."/>
            <person name="Liolios K."/>
            <person name="Ivanova N."/>
            <person name="Tapia R."/>
            <person name="Han C."/>
            <person name="Bruce D."/>
            <person name="Goodwin L."/>
            <person name="Pati A."/>
            <person name="Chen A."/>
            <person name="Palaniappan K."/>
            <person name="Land M."/>
            <person name="Hauser L."/>
            <person name="Chang Y.J."/>
            <person name="Jeffries C.D."/>
            <person name="Detter J.C."/>
            <person name="Rohde M."/>
            <person name="Brambilla E."/>
            <person name="Spring S."/>
            <person name="Goker M."/>
            <person name="Sikorski J."/>
            <person name="Woyke T."/>
            <person name="Bristow J."/>
            <person name="Eisen J.A."/>
            <person name="Markowitz V."/>
            <person name="Hugenholtz P."/>
            <person name="Klenk H.P."/>
            <person name="Kyrpides N.C."/>
        </authorList>
    </citation>
    <scope>NUCLEOTIDE SEQUENCE [LARGE SCALE GENOMIC DNA]</scope>
    <source>
        <strain evidence="12">DSM 11293 / JCM 15392 / SEBR 4228</strain>
    </source>
</reference>
<protein>
    <submittedName>
        <fullName evidence="11">ABC transporter related protein</fullName>
    </submittedName>
</protein>
<dbReference type="SMART" id="SM00382">
    <property type="entry name" value="AAA"/>
    <property type="match status" value="1"/>
</dbReference>
<keyword evidence="8" id="KW-1278">Translocase</keyword>
<dbReference type="InterPro" id="IPR027417">
    <property type="entry name" value="P-loop_NTPase"/>
</dbReference>
<evidence type="ECO:0000256" key="7">
    <source>
        <dbReference type="ARBA" id="ARBA00022840"/>
    </source>
</evidence>
<dbReference type="GO" id="GO:0016887">
    <property type="term" value="F:ATP hydrolysis activity"/>
    <property type="evidence" value="ECO:0007669"/>
    <property type="project" value="InterPro"/>
</dbReference>
<dbReference type="AlphaFoldDB" id="E1RC98"/>
<evidence type="ECO:0000256" key="4">
    <source>
        <dbReference type="ARBA" id="ARBA00022597"/>
    </source>
</evidence>
<dbReference type="GO" id="GO:0005524">
    <property type="term" value="F:ATP binding"/>
    <property type="evidence" value="ECO:0007669"/>
    <property type="project" value="UniProtKB-KW"/>
</dbReference>
<dbReference type="PANTHER" id="PTHR43790">
    <property type="entry name" value="CARBOHYDRATE TRANSPORT ATP-BINDING PROTEIN MG119-RELATED"/>
    <property type="match status" value="1"/>
</dbReference>
<evidence type="ECO:0000313" key="11">
    <source>
        <dbReference type="EMBL" id="ADK79978.1"/>
    </source>
</evidence>
<dbReference type="Pfam" id="PF00005">
    <property type="entry name" value="ABC_tran"/>
    <property type="match status" value="2"/>
</dbReference>
<dbReference type="PROSITE" id="PS50893">
    <property type="entry name" value="ABC_TRANSPORTER_2"/>
    <property type="match status" value="2"/>
</dbReference>
<accession>E1RC98</accession>
<evidence type="ECO:0000313" key="12">
    <source>
        <dbReference type="Proteomes" id="UP000002318"/>
    </source>
</evidence>
<dbReference type="PANTHER" id="PTHR43790:SF4">
    <property type="entry name" value="GUANOSINE IMPORT ATP-BINDING PROTEIN NUPO"/>
    <property type="match status" value="1"/>
</dbReference>
<keyword evidence="4" id="KW-0762">Sugar transport</keyword>
<dbReference type="eggNOG" id="COG3845">
    <property type="taxonomic scope" value="Bacteria"/>
</dbReference>
<dbReference type="STRING" id="573413.Spirs_0843"/>
<keyword evidence="9" id="KW-0472">Membrane</keyword>
<feature type="domain" description="ABC transporter" evidence="10">
    <location>
        <begin position="257"/>
        <end position="501"/>
    </location>
</feature>
<evidence type="ECO:0000256" key="3">
    <source>
        <dbReference type="ARBA" id="ARBA00022475"/>
    </source>
</evidence>
<dbReference type="OrthoDB" id="354012at2"/>
<dbReference type="InterPro" id="IPR050107">
    <property type="entry name" value="ABC_carbohydrate_import_ATPase"/>
</dbReference>
<keyword evidence="12" id="KW-1185">Reference proteome</keyword>
<keyword evidence="6" id="KW-0547">Nucleotide-binding</keyword>
<gene>
    <name evidence="11" type="ordered locus">Spirs_0843</name>
</gene>
<dbReference type="RefSeq" id="WP_013253442.1">
    <property type="nucleotide sequence ID" value="NC_014364.1"/>
</dbReference>
<evidence type="ECO:0000256" key="8">
    <source>
        <dbReference type="ARBA" id="ARBA00022967"/>
    </source>
</evidence>
<evidence type="ECO:0000256" key="5">
    <source>
        <dbReference type="ARBA" id="ARBA00022737"/>
    </source>
</evidence>
<dbReference type="InterPro" id="IPR003593">
    <property type="entry name" value="AAA+_ATPase"/>
</dbReference>
<dbReference type="Proteomes" id="UP000002318">
    <property type="component" value="Chromosome"/>
</dbReference>
<evidence type="ECO:0000256" key="6">
    <source>
        <dbReference type="ARBA" id="ARBA00022741"/>
    </source>
</evidence>
<sequence>MEPALVLEGITKVYPGVVANRNISFSLNEGEIHAICGENGAGKSTLMKIIFGMEQPSEGRIFLKGEEVHIRSPQDAIDLGIGMVHQHFMLVPSFTVAENLVLGMEPSRYTKLDKSKAIEATRKVAEQFELKVTPEARVEDIGVGMMQKLEILKALYRGARILILDEPTAVLTPQETDELFEQLLLLKKRGHTIVFISHKLKEVKQISDRITVIRKGEVAGRFLTSQVDEREISEAMIGKLMGGGAHREHVHPGRQALRADSLTLLDENGRPVLRNLSFSLREGEILGVAGVEGNGQRELIELITGQRRLQEGSLSYGEKELRPRSIGQVRSLGLAYIPEDRMRNGCATGGTIWENLITNRLSDKRFSRRSWLRKREIENDSRRLVGEYDIRCSSISDNVGQLSGGNIQKVVVARECASDPSILVADQPTRGVDINSAEQIHRKIIEMSRNRTAVLLVSADLGELLDLCTSLIVLFNGEITARFEDISDLDEKELGFYMLGIKRQGGVS</sequence>
<evidence type="ECO:0000256" key="2">
    <source>
        <dbReference type="ARBA" id="ARBA00022448"/>
    </source>
</evidence>
<dbReference type="InterPro" id="IPR003439">
    <property type="entry name" value="ABC_transporter-like_ATP-bd"/>
</dbReference>
<organism evidence="11 12">
    <name type="scientific">Sediminispirochaeta smaragdinae (strain DSM 11293 / JCM 15392 / SEBR 4228)</name>
    <name type="common">Spirochaeta smaragdinae</name>
    <dbReference type="NCBI Taxonomy" id="573413"/>
    <lineage>
        <taxon>Bacteria</taxon>
        <taxon>Pseudomonadati</taxon>
        <taxon>Spirochaetota</taxon>
        <taxon>Spirochaetia</taxon>
        <taxon>Spirochaetales</taxon>
        <taxon>Spirochaetaceae</taxon>
        <taxon>Sediminispirochaeta</taxon>
    </lineage>
</organism>
<evidence type="ECO:0000256" key="1">
    <source>
        <dbReference type="ARBA" id="ARBA00004202"/>
    </source>
</evidence>
<dbReference type="KEGG" id="ssm:Spirs_0843"/>
<feature type="domain" description="ABC transporter" evidence="10">
    <location>
        <begin position="5"/>
        <end position="240"/>
    </location>
</feature>
<dbReference type="Gene3D" id="3.40.50.300">
    <property type="entry name" value="P-loop containing nucleotide triphosphate hydrolases"/>
    <property type="match status" value="2"/>
</dbReference>
<evidence type="ECO:0000256" key="9">
    <source>
        <dbReference type="ARBA" id="ARBA00023136"/>
    </source>
</evidence>
<dbReference type="GO" id="GO:0005886">
    <property type="term" value="C:plasma membrane"/>
    <property type="evidence" value="ECO:0007669"/>
    <property type="project" value="UniProtKB-SubCell"/>
</dbReference>
<keyword evidence="2" id="KW-0813">Transport</keyword>
<evidence type="ECO:0000259" key="10">
    <source>
        <dbReference type="PROSITE" id="PS50893"/>
    </source>
</evidence>